<dbReference type="SMART" id="SM00389">
    <property type="entry name" value="HOX"/>
    <property type="match status" value="1"/>
</dbReference>
<evidence type="ECO:0000256" key="5">
    <source>
        <dbReference type="ARBA" id="ARBA00023242"/>
    </source>
</evidence>
<protein>
    <submittedName>
        <fullName evidence="11">Homeobox transcription factor 5</fullName>
    </submittedName>
    <submittedName>
        <fullName evidence="10">Hox5 protein</fullName>
    </submittedName>
</protein>
<evidence type="ECO:0000256" key="3">
    <source>
        <dbReference type="ARBA" id="ARBA00023125"/>
    </source>
</evidence>
<gene>
    <name evidence="10" type="primary">Hox5</name>
</gene>
<dbReference type="PANTHER" id="PTHR45659:SF4">
    <property type="entry name" value="HOMEOBOX PROTEIN ABDOMINAL-A"/>
    <property type="match status" value="1"/>
</dbReference>
<evidence type="ECO:0000259" key="9">
    <source>
        <dbReference type="PROSITE" id="PS50071"/>
    </source>
</evidence>
<dbReference type="SUPFAM" id="SSF46689">
    <property type="entry name" value="Homeodomain-like"/>
    <property type="match status" value="1"/>
</dbReference>
<dbReference type="CDD" id="cd00086">
    <property type="entry name" value="homeodomain"/>
    <property type="match status" value="1"/>
</dbReference>
<dbReference type="Gene3D" id="1.10.10.60">
    <property type="entry name" value="Homeodomain-like"/>
    <property type="match status" value="1"/>
</dbReference>
<evidence type="ECO:0000256" key="2">
    <source>
        <dbReference type="ARBA" id="ARBA00022473"/>
    </source>
</evidence>
<dbReference type="PANTHER" id="PTHR45659">
    <property type="entry name" value="HOMEOBOX PROTEIN HOX"/>
    <property type="match status" value="1"/>
</dbReference>
<feature type="region of interest" description="Disordered" evidence="8">
    <location>
        <begin position="1"/>
        <end position="22"/>
    </location>
</feature>
<keyword evidence="3 6" id="KW-0238">DNA-binding</keyword>
<accession>B9W048</accession>
<keyword evidence="2" id="KW-0217">Developmental protein</keyword>
<evidence type="ECO:0000256" key="8">
    <source>
        <dbReference type="SAM" id="MobiDB-lite"/>
    </source>
</evidence>
<dbReference type="GO" id="GO:0005634">
    <property type="term" value="C:nucleus"/>
    <property type="evidence" value="ECO:0007669"/>
    <property type="project" value="UniProtKB-SubCell"/>
</dbReference>
<sequence length="361" mass="39369">MYENNPSPTACSPSPNSTQSQLVLSNQNHLQNATSNHQSLGGNFYSQSNQNGPAAVDYNLHVTSLTVNYPAIAPPPPPPAGSTSVVPEAHQHHGNAPSNPLAAAYQSTPYYSPASAVAAELGQHYPHSLLPAAAATLSSYNPYYPSMAATQMYQSSGALQSNPALQQITNSATAGSNPMNWHFGFLPTSLDARSMGANISHHASSGSLKHSQINEAPHHFGHQFKFQGSNPGLDSNGLMMIASGGEGNGSELDGGDHMNTCHGQISPSHNQNGSKVFAWMSKRPPTDCKRTRTAYTRFQTLELEKEFHFNRYLTRRRRIEIANLLALTERQIKIWFQNRRMKWKKDNNLKSMSQIDSITTA</sequence>
<feature type="region of interest" description="Disordered" evidence="8">
    <location>
        <begin position="73"/>
        <end position="101"/>
    </location>
</feature>
<organism evidence="10">
    <name type="scientific">Symsagittifera roscoffensis</name>
    <name type="common">Mint-sauce worm</name>
    <name type="synonym">Convoluta roscoffensis</name>
    <dbReference type="NCBI Taxonomy" id="84072"/>
    <lineage>
        <taxon>Eukaryota</taxon>
        <taxon>Metazoa</taxon>
        <taxon>Xenacoelomorpha</taxon>
        <taxon>Acoelomorpha</taxon>
        <taxon>Acoela</taxon>
        <taxon>Sagittiferidae</taxon>
        <taxon>Symsagittifera</taxon>
    </lineage>
</organism>
<dbReference type="PROSITE" id="PS50071">
    <property type="entry name" value="HOMEOBOX_2"/>
    <property type="match status" value="1"/>
</dbReference>
<dbReference type="AlphaFoldDB" id="B9W048"/>
<dbReference type="GO" id="GO:0009952">
    <property type="term" value="P:anterior/posterior pattern specification"/>
    <property type="evidence" value="ECO:0007669"/>
    <property type="project" value="TreeGrafter"/>
</dbReference>
<dbReference type="PRINTS" id="PR00024">
    <property type="entry name" value="HOMEOBOX"/>
</dbReference>
<evidence type="ECO:0000256" key="4">
    <source>
        <dbReference type="ARBA" id="ARBA00023155"/>
    </source>
</evidence>
<reference evidence="10" key="1">
    <citation type="journal article" date="2009" name="Evol. Dev.">
        <title>Tracking the origins of the bilaterian Hox patterning system: insights from the acoel flatworm Symsagittifera roscoffensis.</title>
        <authorList>
            <person name="Moreno E."/>
            <person name="Nadal M."/>
            <person name="Baguna J."/>
            <person name="Martinez P."/>
        </authorList>
    </citation>
    <scope>NUCLEOTIDE SEQUENCE</scope>
</reference>
<dbReference type="EMBL" id="FJ619532">
    <property type="protein sequence ID" value="ACM69152.1"/>
    <property type="molecule type" value="mRNA"/>
</dbReference>
<keyword evidence="4 6" id="KW-0371">Homeobox</keyword>
<dbReference type="Pfam" id="PF00046">
    <property type="entry name" value="Homeodomain"/>
    <property type="match status" value="1"/>
</dbReference>
<evidence type="ECO:0000256" key="7">
    <source>
        <dbReference type="RuleBase" id="RU000682"/>
    </source>
</evidence>
<dbReference type="InterPro" id="IPR050296">
    <property type="entry name" value="Antp_homeobox"/>
</dbReference>
<proteinExistence type="evidence at transcript level"/>
<keyword evidence="5 6" id="KW-0539">Nucleus</keyword>
<comment type="subcellular location">
    <subcellularLocation>
        <location evidence="1 6 7">Nucleus</location>
    </subcellularLocation>
</comment>
<evidence type="ECO:0000313" key="11">
    <source>
        <dbReference type="EMBL" id="ADM48791.1"/>
    </source>
</evidence>
<name>B9W048_SYMRO</name>
<evidence type="ECO:0000313" key="10">
    <source>
        <dbReference type="EMBL" id="ACM69152.1"/>
    </source>
</evidence>
<dbReference type="EMBL" id="HM177432">
    <property type="protein sequence ID" value="ADM48791.1"/>
    <property type="molecule type" value="Genomic_DNA"/>
</dbReference>
<feature type="domain" description="Homeobox" evidence="9">
    <location>
        <begin position="286"/>
        <end position="346"/>
    </location>
</feature>
<dbReference type="InterPro" id="IPR017970">
    <property type="entry name" value="Homeobox_CS"/>
</dbReference>
<evidence type="ECO:0000256" key="6">
    <source>
        <dbReference type="PROSITE-ProRule" id="PRU00108"/>
    </source>
</evidence>
<dbReference type="InterPro" id="IPR009057">
    <property type="entry name" value="Homeodomain-like_sf"/>
</dbReference>
<dbReference type="GO" id="GO:0000981">
    <property type="term" value="F:DNA-binding transcription factor activity, RNA polymerase II-specific"/>
    <property type="evidence" value="ECO:0007669"/>
    <property type="project" value="InterPro"/>
</dbReference>
<dbReference type="GO" id="GO:0000978">
    <property type="term" value="F:RNA polymerase II cis-regulatory region sequence-specific DNA binding"/>
    <property type="evidence" value="ECO:0007669"/>
    <property type="project" value="TreeGrafter"/>
</dbReference>
<reference evidence="11" key="2">
    <citation type="submission" date="2010-04" db="EMBL/GenBank/DDBJ databases">
        <authorList>
            <person name="Moreno E."/>
            <person name="Martinez P."/>
        </authorList>
    </citation>
    <scope>NUCLEOTIDE SEQUENCE</scope>
</reference>
<dbReference type="PROSITE" id="PS00027">
    <property type="entry name" value="HOMEOBOX_1"/>
    <property type="match status" value="1"/>
</dbReference>
<dbReference type="InterPro" id="IPR001356">
    <property type="entry name" value="HD"/>
</dbReference>
<dbReference type="InterPro" id="IPR020479">
    <property type="entry name" value="HD_metazoa"/>
</dbReference>
<evidence type="ECO:0000256" key="1">
    <source>
        <dbReference type="ARBA" id="ARBA00004123"/>
    </source>
</evidence>
<feature type="DNA-binding region" description="Homeobox" evidence="6">
    <location>
        <begin position="288"/>
        <end position="347"/>
    </location>
</feature>